<dbReference type="GO" id="GO:0008270">
    <property type="term" value="F:zinc ion binding"/>
    <property type="evidence" value="ECO:0007669"/>
    <property type="project" value="UniProtKB-KW"/>
</dbReference>
<dbReference type="AlphaFoldDB" id="A0AA38IJ41"/>
<dbReference type="InterPro" id="IPR049548">
    <property type="entry name" value="Sina-like_RING"/>
</dbReference>
<evidence type="ECO:0000256" key="4">
    <source>
        <dbReference type="PROSITE-ProRule" id="PRU00175"/>
    </source>
</evidence>
<dbReference type="InterPro" id="IPR004162">
    <property type="entry name" value="SINA-like_animal"/>
</dbReference>
<evidence type="ECO:0000259" key="5">
    <source>
        <dbReference type="PROSITE" id="PS50089"/>
    </source>
</evidence>
<reference evidence="6" key="1">
    <citation type="journal article" date="2023" name="G3 (Bethesda)">
        <title>Whole genome assemblies of Zophobas morio and Tenebrio molitor.</title>
        <authorList>
            <person name="Kaur S."/>
            <person name="Stinson S.A."/>
            <person name="diCenzo G.C."/>
        </authorList>
    </citation>
    <scope>NUCLEOTIDE SEQUENCE</scope>
    <source>
        <strain evidence="6">QUZm001</strain>
    </source>
</reference>
<dbReference type="GO" id="GO:0043161">
    <property type="term" value="P:proteasome-mediated ubiquitin-dependent protein catabolic process"/>
    <property type="evidence" value="ECO:0007669"/>
    <property type="project" value="TreeGrafter"/>
</dbReference>
<dbReference type="GO" id="GO:0061630">
    <property type="term" value="F:ubiquitin protein ligase activity"/>
    <property type="evidence" value="ECO:0007669"/>
    <property type="project" value="TreeGrafter"/>
</dbReference>
<protein>
    <recommendedName>
        <fullName evidence="5">RING-type domain-containing protein</fullName>
    </recommendedName>
</protein>
<dbReference type="InterPro" id="IPR001841">
    <property type="entry name" value="Znf_RING"/>
</dbReference>
<organism evidence="6 7">
    <name type="scientific">Zophobas morio</name>
    <dbReference type="NCBI Taxonomy" id="2755281"/>
    <lineage>
        <taxon>Eukaryota</taxon>
        <taxon>Metazoa</taxon>
        <taxon>Ecdysozoa</taxon>
        <taxon>Arthropoda</taxon>
        <taxon>Hexapoda</taxon>
        <taxon>Insecta</taxon>
        <taxon>Pterygota</taxon>
        <taxon>Neoptera</taxon>
        <taxon>Endopterygota</taxon>
        <taxon>Coleoptera</taxon>
        <taxon>Polyphaga</taxon>
        <taxon>Cucujiformia</taxon>
        <taxon>Tenebrionidae</taxon>
        <taxon>Zophobas</taxon>
    </lineage>
</organism>
<evidence type="ECO:0000256" key="3">
    <source>
        <dbReference type="ARBA" id="ARBA00022833"/>
    </source>
</evidence>
<dbReference type="Gene3D" id="3.30.40.10">
    <property type="entry name" value="Zinc/RING finger domain, C3HC4 (zinc finger)"/>
    <property type="match status" value="2"/>
</dbReference>
<dbReference type="PROSITE" id="PS50089">
    <property type="entry name" value="ZF_RING_2"/>
    <property type="match status" value="1"/>
</dbReference>
<dbReference type="InterPro" id="IPR013083">
    <property type="entry name" value="Znf_RING/FYVE/PHD"/>
</dbReference>
<dbReference type="PANTHER" id="PTHR45877:SF2">
    <property type="entry name" value="E3 UBIQUITIN-PROTEIN LIGASE SINA-RELATED"/>
    <property type="match status" value="1"/>
</dbReference>
<keyword evidence="7" id="KW-1185">Reference proteome</keyword>
<comment type="caution">
    <text evidence="6">The sequence shown here is derived from an EMBL/GenBank/DDBJ whole genome shotgun (WGS) entry which is preliminary data.</text>
</comment>
<evidence type="ECO:0000256" key="1">
    <source>
        <dbReference type="ARBA" id="ARBA00022723"/>
    </source>
</evidence>
<evidence type="ECO:0000313" key="7">
    <source>
        <dbReference type="Proteomes" id="UP001168821"/>
    </source>
</evidence>
<gene>
    <name evidence="6" type="ORF">Zmor_016075</name>
</gene>
<dbReference type="SUPFAM" id="SSF57850">
    <property type="entry name" value="RING/U-box"/>
    <property type="match status" value="1"/>
</dbReference>
<evidence type="ECO:0000256" key="2">
    <source>
        <dbReference type="ARBA" id="ARBA00022771"/>
    </source>
</evidence>
<dbReference type="Proteomes" id="UP001168821">
    <property type="component" value="Unassembled WGS sequence"/>
</dbReference>
<evidence type="ECO:0000313" key="6">
    <source>
        <dbReference type="EMBL" id="KAJ3657040.1"/>
    </source>
</evidence>
<dbReference type="PANTHER" id="PTHR45877">
    <property type="entry name" value="E3 UBIQUITIN-PROTEIN LIGASE SIAH2"/>
    <property type="match status" value="1"/>
</dbReference>
<accession>A0AA38IJ41</accession>
<dbReference type="GO" id="GO:0005737">
    <property type="term" value="C:cytoplasm"/>
    <property type="evidence" value="ECO:0007669"/>
    <property type="project" value="TreeGrafter"/>
</dbReference>
<dbReference type="GO" id="GO:0031624">
    <property type="term" value="F:ubiquitin conjugating enzyme binding"/>
    <property type="evidence" value="ECO:0007669"/>
    <property type="project" value="TreeGrafter"/>
</dbReference>
<keyword evidence="3" id="KW-0862">Zinc</keyword>
<feature type="domain" description="RING-type" evidence="5">
    <location>
        <begin position="14"/>
        <end position="55"/>
    </location>
</feature>
<proteinExistence type="predicted"/>
<sequence length="130" mass="15256">MANLEAVFAEDMQCPVCLDILRPPVRLCQNGHATCDDCHNKIDRTWHTTRCPLCRGDFRPDPCPVKEQLYYSMKVSCKFDGCKVKGYGREVVRHERRCILREVRCSKCVWEGPHVWLPSHHFTNHVRMKK</sequence>
<keyword evidence="1" id="KW-0479">Metal-binding</keyword>
<keyword evidence="2 4" id="KW-0863">Zinc-finger</keyword>
<name>A0AA38IJ41_9CUCU</name>
<dbReference type="EMBL" id="JALNTZ010000004">
    <property type="protein sequence ID" value="KAJ3657040.1"/>
    <property type="molecule type" value="Genomic_DNA"/>
</dbReference>
<dbReference type="Pfam" id="PF21362">
    <property type="entry name" value="Sina_RING"/>
    <property type="match status" value="1"/>
</dbReference>